<feature type="region of interest" description="Disordered" evidence="1">
    <location>
        <begin position="112"/>
        <end position="534"/>
    </location>
</feature>
<evidence type="ECO:0000313" key="3">
    <source>
        <dbReference type="EMBL" id="ROT83194.1"/>
    </source>
</evidence>
<dbReference type="Gene3D" id="1.20.58.120">
    <property type="entry name" value="BAG domain"/>
    <property type="match status" value="1"/>
</dbReference>
<feature type="compositionally biased region" description="Low complexity" evidence="1">
    <location>
        <begin position="489"/>
        <end position="515"/>
    </location>
</feature>
<dbReference type="STRING" id="6689.A0A423U3C8"/>
<gene>
    <name evidence="3" type="ORF">C7M84_023632</name>
</gene>
<feature type="compositionally biased region" description="Basic and acidic residues" evidence="1">
    <location>
        <begin position="602"/>
        <end position="614"/>
    </location>
</feature>
<feature type="compositionally biased region" description="Pro residues" evidence="1">
    <location>
        <begin position="474"/>
        <end position="488"/>
    </location>
</feature>
<protein>
    <submittedName>
        <fullName evidence="3">Putative BAG domain-containing protein Samui isoform X1</fullName>
    </submittedName>
</protein>
<feature type="compositionally biased region" description="Low complexity" evidence="1">
    <location>
        <begin position="456"/>
        <end position="473"/>
    </location>
</feature>
<feature type="compositionally biased region" description="Basic and acidic residues" evidence="1">
    <location>
        <begin position="218"/>
        <end position="227"/>
    </location>
</feature>
<sequence length="664" mass="74541">MWPSHIAKPLQRAPVKRSQCPAPRCVSSAICSLRRERLFSMTSAATGERDLGRSPPLFSSSLSSALSAEDGEDLARRCMGDLRGRHGMFRMPDWMSEDDDMSDLAHRMSHAPHFATMGRRGGPWRERRSSGGSAMSATSEDDSCDAAATDKSSQCSGGSTEGPATSHEIPIRLEAPAPPSASRQQQQQVENEPVAPLRTSHARNAPQYPVRTTSAVDASDHSRDVPRSTRCASAPPEMAEQPLQPQASQASPQQQRFVSKISITPQAPQGPGTPPAKPASPLPAKFNTIPKPFVPANKTQTQTAPQEQQQQPFEEQQQHGHMASPQMQYQQPPQPQQQVPSQTTPQYQQQYQQQQPQFHQQYHQQQPQYQQQYHQQQPQYQQQYHQTPLQQQQQSPRQSGQRPSVVRNIPIFVEGRDGPLVNEESGTPPKPAPQWGQQWQQPQPQQNQHPQPPLPQQQRQQFKQQNQPQQPQSQPIPQPVPMPMPQPHSQPQAQTPPQQQQQQQQQLQQQQQQAEPKPPQPAKDPRLSQIESVKASVDEYRAKVEAFSGSKKSREFLYLDEMLTRALLQLDNVDPDGRDDVRQARRAVIKDINAAISLLESKAAEPEQAQKEKTPTPVATHEAAAEPKVDSEATEENRTTEEEKAAEQKTEENRLRRKVPRSFN</sequence>
<dbReference type="InterPro" id="IPR003103">
    <property type="entry name" value="BAG_domain"/>
</dbReference>
<evidence type="ECO:0000256" key="1">
    <source>
        <dbReference type="SAM" id="MobiDB-lite"/>
    </source>
</evidence>
<accession>A0A423U3C8</accession>
<feature type="compositionally biased region" description="Low complexity" evidence="1">
    <location>
        <begin position="299"/>
        <end position="315"/>
    </location>
</feature>
<dbReference type="OrthoDB" id="333905at2759"/>
<evidence type="ECO:0000259" key="2">
    <source>
        <dbReference type="PROSITE" id="PS51035"/>
    </source>
</evidence>
<reference evidence="3 4" key="1">
    <citation type="submission" date="2018-04" db="EMBL/GenBank/DDBJ databases">
        <authorList>
            <person name="Zhang X."/>
            <person name="Yuan J."/>
            <person name="Li F."/>
            <person name="Xiang J."/>
        </authorList>
    </citation>
    <scope>NUCLEOTIDE SEQUENCE [LARGE SCALE GENOMIC DNA]</scope>
    <source>
        <tissue evidence="3">Muscle</tissue>
    </source>
</reference>
<dbReference type="Pfam" id="PF02179">
    <property type="entry name" value="BAG"/>
    <property type="match status" value="1"/>
</dbReference>
<proteinExistence type="predicted"/>
<evidence type="ECO:0000313" key="4">
    <source>
        <dbReference type="Proteomes" id="UP000283509"/>
    </source>
</evidence>
<dbReference type="EMBL" id="QCYY01000721">
    <property type="protein sequence ID" value="ROT83194.1"/>
    <property type="molecule type" value="Genomic_DNA"/>
</dbReference>
<feature type="compositionally biased region" description="Low complexity" evidence="1">
    <location>
        <begin position="324"/>
        <end position="401"/>
    </location>
</feature>
<feature type="compositionally biased region" description="Low complexity" evidence="1">
    <location>
        <begin position="433"/>
        <end position="449"/>
    </location>
</feature>
<dbReference type="InterPro" id="IPR036533">
    <property type="entry name" value="BAG_dom_sf"/>
</dbReference>
<dbReference type="PROSITE" id="PS51035">
    <property type="entry name" value="BAG"/>
    <property type="match status" value="1"/>
</dbReference>
<keyword evidence="4" id="KW-1185">Reference proteome</keyword>
<dbReference type="SMART" id="SM00264">
    <property type="entry name" value="BAG"/>
    <property type="match status" value="1"/>
</dbReference>
<name>A0A423U3C8_PENVA</name>
<feature type="domain" description="BAG" evidence="2">
    <location>
        <begin position="534"/>
        <end position="603"/>
    </location>
</feature>
<feature type="compositionally biased region" description="Basic and acidic residues" evidence="1">
    <location>
        <begin position="623"/>
        <end position="654"/>
    </location>
</feature>
<comment type="caution">
    <text evidence="3">The sequence shown here is derived from an EMBL/GenBank/DDBJ whole genome shotgun (WGS) entry which is preliminary data.</text>
</comment>
<feature type="compositionally biased region" description="Basic residues" evidence="1">
    <location>
        <begin position="655"/>
        <end position="664"/>
    </location>
</feature>
<reference evidence="3 4" key="2">
    <citation type="submission" date="2019-01" db="EMBL/GenBank/DDBJ databases">
        <title>The decoding of complex shrimp genome reveals the adaptation for benthos swimmer, frequently molting mechanism and breeding impact on genome.</title>
        <authorList>
            <person name="Sun Y."/>
            <person name="Gao Y."/>
            <person name="Yu Y."/>
        </authorList>
    </citation>
    <scope>NUCLEOTIDE SEQUENCE [LARGE SCALE GENOMIC DNA]</scope>
    <source>
        <tissue evidence="3">Muscle</tissue>
    </source>
</reference>
<feature type="compositionally biased region" description="Low complexity" evidence="1">
    <location>
        <begin position="241"/>
        <end position="255"/>
    </location>
</feature>
<dbReference type="Proteomes" id="UP000283509">
    <property type="component" value="Unassembled WGS sequence"/>
</dbReference>
<feature type="region of interest" description="Disordered" evidence="1">
    <location>
        <begin position="600"/>
        <end position="664"/>
    </location>
</feature>
<dbReference type="SUPFAM" id="SSF63491">
    <property type="entry name" value="BAG domain"/>
    <property type="match status" value="1"/>
</dbReference>
<dbReference type="GO" id="GO:0051087">
    <property type="term" value="F:protein-folding chaperone binding"/>
    <property type="evidence" value="ECO:0007669"/>
    <property type="project" value="InterPro"/>
</dbReference>
<dbReference type="AlphaFoldDB" id="A0A423U3C8"/>
<organism evidence="3 4">
    <name type="scientific">Penaeus vannamei</name>
    <name type="common">Whiteleg shrimp</name>
    <name type="synonym">Litopenaeus vannamei</name>
    <dbReference type="NCBI Taxonomy" id="6689"/>
    <lineage>
        <taxon>Eukaryota</taxon>
        <taxon>Metazoa</taxon>
        <taxon>Ecdysozoa</taxon>
        <taxon>Arthropoda</taxon>
        <taxon>Crustacea</taxon>
        <taxon>Multicrustacea</taxon>
        <taxon>Malacostraca</taxon>
        <taxon>Eumalacostraca</taxon>
        <taxon>Eucarida</taxon>
        <taxon>Decapoda</taxon>
        <taxon>Dendrobranchiata</taxon>
        <taxon>Penaeoidea</taxon>
        <taxon>Penaeidae</taxon>
        <taxon>Penaeus</taxon>
    </lineage>
</organism>
<feature type="compositionally biased region" description="Pro residues" evidence="1">
    <location>
        <begin position="271"/>
        <end position="281"/>
    </location>
</feature>
<feature type="compositionally biased region" description="Low complexity" evidence="1">
    <location>
        <begin position="180"/>
        <end position="196"/>
    </location>
</feature>